<evidence type="ECO:0000256" key="3">
    <source>
        <dbReference type="ARBA" id="ARBA00022555"/>
    </source>
</evidence>
<sequence>MRGVASAGMLLCASDGGKGAVEPLAPPDGAALGDLVTFEGHASAPVAPGNRASKAFDRVVAGLRTTDEGVAVYEAPGGGAPPVPFAVAGGVVVSPSKIVGTVS</sequence>
<reference evidence="8 9" key="1">
    <citation type="submission" date="2017-03" db="EMBL/GenBank/DDBJ databases">
        <title>WGS assembly of Porphyra umbilicalis.</title>
        <authorList>
            <person name="Brawley S.H."/>
            <person name="Blouin N.A."/>
            <person name="Ficko-Blean E."/>
            <person name="Wheeler G.L."/>
            <person name="Lohr M."/>
            <person name="Goodson H.V."/>
            <person name="Jenkins J.W."/>
            <person name="Blaby-Haas C.E."/>
            <person name="Helliwell K.E."/>
            <person name="Chan C."/>
            <person name="Marriage T."/>
            <person name="Bhattacharya D."/>
            <person name="Klein A.S."/>
            <person name="Badis Y."/>
            <person name="Brodie J."/>
            <person name="Cao Y."/>
            <person name="Collen J."/>
            <person name="Dittami S.M."/>
            <person name="Gachon C.M."/>
            <person name="Green B.R."/>
            <person name="Karpowicz S."/>
            <person name="Kim J.W."/>
            <person name="Kudahl U."/>
            <person name="Lin S."/>
            <person name="Michel G."/>
            <person name="Mittag M."/>
            <person name="Olson B.J."/>
            <person name="Pangilinan J."/>
            <person name="Peng Y."/>
            <person name="Qiu H."/>
            <person name="Shu S."/>
            <person name="Singer J.T."/>
            <person name="Smith A.G."/>
            <person name="Sprecher B.N."/>
            <person name="Wagner V."/>
            <person name="Wang W."/>
            <person name="Wang Z.-Y."/>
            <person name="Yan J."/>
            <person name="Yarish C."/>
            <person name="Zoeuner-Riek S."/>
            <person name="Zhuang Y."/>
            <person name="Zou Y."/>
            <person name="Lindquist E.A."/>
            <person name="Grimwood J."/>
            <person name="Barry K."/>
            <person name="Rokhsar D.S."/>
            <person name="Schmutz J."/>
            <person name="Stiller J.W."/>
            <person name="Grossman A.R."/>
            <person name="Prochnik S.E."/>
        </authorList>
    </citation>
    <scope>NUCLEOTIDE SEQUENCE [LARGE SCALE GENOMIC DNA]</scope>
    <source>
        <strain evidence="8">4086291</strain>
    </source>
</reference>
<evidence type="ECO:0000256" key="1">
    <source>
        <dbReference type="ARBA" id="ARBA00004229"/>
    </source>
</evidence>
<evidence type="ECO:0000256" key="4">
    <source>
        <dbReference type="ARBA" id="ARBA00022640"/>
    </source>
</evidence>
<accession>A0A1X6NL47</accession>
<evidence type="ECO:0000256" key="6">
    <source>
        <dbReference type="PROSITE-ProRule" id="PRU00209"/>
    </source>
</evidence>
<organism evidence="8 9">
    <name type="scientific">Porphyra umbilicalis</name>
    <name type="common">Purple laver</name>
    <name type="synonym">Red alga</name>
    <dbReference type="NCBI Taxonomy" id="2786"/>
    <lineage>
        <taxon>Eukaryota</taxon>
        <taxon>Rhodophyta</taxon>
        <taxon>Bangiophyceae</taxon>
        <taxon>Bangiales</taxon>
        <taxon>Bangiaceae</taxon>
        <taxon>Porphyra</taxon>
    </lineage>
</organism>
<keyword evidence="2" id="KW-0150">Chloroplast</keyword>
<dbReference type="GO" id="GO:0000049">
    <property type="term" value="F:tRNA binding"/>
    <property type="evidence" value="ECO:0007669"/>
    <property type="project" value="UniProtKB-UniRule"/>
</dbReference>
<keyword evidence="4" id="KW-0934">Plastid</keyword>
<dbReference type="InterPro" id="IPR012340">
    <property type="entry name" value="NA-bd_OB-fold"/>
</dbReference>
<evidence type="ECO:0000259" key="7">
    <source>
        <dbReference type="PROSITE" id="PS50886"/>
    </source>
</evidence>
<keyword evidence="3 6" id="KW-0820">tRNA-binding</keyword>
<name>A0A1X6NL47_PORUM</name>
<dbReference type="Proteomes" id="UP000218209">
    <property type="component" value="Unassembled WGS sequence"/>
</dbReference>
<feature type="domain" description="TRNA-binding" evidence="7">
    <location>
        <begin position="1"/>
        <end position="37"/>
    </location>
</feature>
<dbReference type="Gene3D" id="2.40.50.140">
    <property type="entry name" value="Nucleic acid-binding proteins"/>
    <property type="match status" value="1"/>
</dbReference>
<dbReference type="OrthoDB" id="19141at2759"/>
<evidence type="ECO:0000256" key="5">
    <source>
        <dbReference type="ARBA" id="ARBA00022884"/>
    </source>
</evidence>
<dbReference type="SUPFAM" id="SSF50249">
    <property type="entry name" value="Nucleic acid-binding proteins"/>
    <property type="match status" value="1"/>
</dbReference>
<keyword evidence="5 6" id="KW-0694">RNA-binding</keyword>
<proteinExistence type="predicted"/>
<dbReference type="InterPro" id="IPR051270">
    <property type="entry name" value="Tyrosine-tRNA_ligase_regulator"/>
</dbReference>
<evidence type="ECO:0000256" key="2">
    <source>
        <dbReference type="ARBA" id="ARBA00022528"/>
    </source>
</evidence>
<dbReference type="PANTHER" id="PTHR11586">
    <property type="entry name" value="TRNA-AMINOACYLATION COFACTOR ARC1 FAMILY MEMBER"/>
    <property type="match status" value="1"/>
</dbReference>
<evidence type="ECO:0000313" key="8">
    <source>
        <dbReference type="EMBL" id="OSX69250.1"/>
    </source>
</evidence>
<evidence type="ECO:0000313" key="9">
    <source>
        <dbReference type="Proteomes" id="UP000218209"/>
    </source>
</evidence>
<protein>
    <recommendedName>
        <fullName evidence="7">tRNA-binding domain-containing protein</fullName>
    </recommendedName>
</protein>
<dbReference type="AlphaFoldDB" id="A0A1X6NL47"/>
<dbReference type="PANTHER" id="PTHR11586:SF37">
    <property type="entry name" value="TRNA-BINDING DOMAIN-CONTAINING PROTEIN"/>
    <property type="match status" value="1"/>
</dbReference>
<gene>
    <name evidence="8" type="ORF">BU14_1694s0002</name>
</gene>
<dbReference type="PROSITE" id="PS50886">
    <property type="entry name" value="TRBD"/>
    <property type="match status" value="1"/>
</dbReference>
<comment type="subcellular location">
    <subcellularLocation>
        <location evidence="1">Plastid</location>
        <location evidence="1">Chloroplast</location>
    </subcellularLocation>
</comment>
<dbReference type="InterPro" id="IPR002547">
    <property type="entry name" value="tRNA-bd_dom"/>
</dbReference>
<dbReference type="GO" id="GO:0009507">
    <property type="term" value="C:chloroplast"/>
    <property type="evidence" value="ECO:0007669"/>
    <property type="project" value="UniProtKB-SubCell"/>
</dbReference>
<keyword evidence="9" id="KW-1185">Reference proteome</keyword>
<dbReference type="EMBL" id="KV919663">
    <property type="protein sequence ID" value="OSX69250.1"/>
    <property type="molecule type" value="Genomic_DNA"/>
</dbReference>